<name>A0A0K0DXP1_STRER</name>
<proteinExistence type="predicted"/>
<feature type="domain" description="Mos1 transposase HTH" evidence="1">
    <location>
        <begin position="57"/>
        <end position="105"/>
    </location>
</feature>
<dbReference type="InterPro" id="IPR041426">
    <property type="entry name" value="Mos1_HTH"/>
</dbReference>
<reference evidence="2" key="1">
    <citation type="submission" date="2015-08" db="UniProtKB">
        <authorList>
            <consortium name="WormBaseParasite"/>
        </authorList>
    </citation>
    <scope>IDENTIFICATION</scope>
</reference>
<organism evidence="2">
    <name type="scientific">Strongyloides stercoralis</name>
    <name type="common">Threadworm</name>
    <dbReference type="NCBI Taxonomy" id="6248"/>
    <lineage>
        <taxon>Eukaryota</taxon>
        <taxon>Metazoa</taxon>
        <taxon>Ecdysozoa</taxon>
        <taxon>Nematoda</taxon>
        <taxon>Chromadorea</taxon>
        <taxon>Rhabditida</taxon>
        <taxon>Tylenchina</taxon>
        <taxon>Panagrolaimomorpha</taxon>
        <taxon>Strongyloidoidea</taxon>
        <taxon>Strongyloididae</taxon>
        <taxon>Strongyloides</taxon>
    </lineage>
</organism>
<evidence type="ECO:0000313" key="2">
    <source>
        <dbReference type="WBParaSite" id="SSTP_0000200550.1"/>
    </source>
</evidence>
<dbReference type="Pfam" id="PF17906">
    <property type="entry name" value="HTH_48"/>
    <property type="match status" value="1"/>
</dbReference>
<accession>A0A0K0DXP1</accession>
<protein>
    <submittedName>
        <fullName evidence="2">HTH_48 domain-containing protein</fullName>
    </submittedName>
</protein>
<dbReference type="Gene3D" id="1.10.10.1450">
    <property type="match status" value="1"/>
</dbReference>
<evidence type="ECO:0000259" key="1">
    <source>
        <dbReference type="Pfam" id="PF17906"/>
    </source>
</evidence>
<dbReference type="WBParaSite" id="SSTP_0000200550.1">
    <property type="protein sequence ID" value="SSTP_0000200550.1"/>
    <property type="gene ID" value="SSTP_0000200550"/>
</dbReference>
<sequence length="144" mass="17321">MSFFYIEIFDDSYQLISYAKLVKNIFENVNDFLTFILYKNFFIPITMEVMASIKTKKMHSQHYMVYKFRNVNNTITSTKNICNTYKELLNVYKCQKWFFKFKSGNLDLAREGHYRIMMFCLKQLKLIPVKQLKNSPRSLIQSSQ</sequence>
<dbReference type="AlphaFoldDB" id="A0A0K0DXP1"/>